<evidence type="ECO:0000256" key="5">
    <source>
        <dbReference type="PIRSR" id="PIRSR015582-2"/>
    </source>
</evidence>
<dbReference type="PANTHER" id="PTHR32308">
    <property type="entry name" value="LYASE BETA SUBUNIT, PUTATIVE (AFU_ORTHOLOGUE AFUA_4G13030)-RELATED"/>
    <property type="match status" value="1"/>
</dbReference>
<evidence type="ECO:0000313" key="8">
    <source>
        <dbReference type="Proteomes" id="UP000319213"/>
    </source>
</evidence>
<evidence type="ECO:0000256" key="1">
    <source>
        <dbReference type="ARBA" id="ARBA00001946"/>
    </source>
</evidence>
<dbReference type="GO" id="GO:0016829">
    <property type="term" value="F:lyase activity"/>
    <property type="evidence" value="ECO:0007669"/>
    <property type="project" value="UniProtKB-KW"/>
</dbReference>
<keyword evidence="8" id="KW-1185">Reference proteome</keyword>
<evidence type="ECO:0000259" key="6">
    <source>
        <dbReference type="Pfam" id="PF03328"/>
    </source>
</evidence>
<feature type="binding site" evidence="4">
    <location>
        <position position="132"/>
    </location>
    <ligand>
        <name>substrate</name>
    </ligand>
</feature>
<dbReference type="Proteomes" id="UP000319213">
    <property type="component" value="Unassembled WGS sequence"/>
</dbReference>
<feature type="binding site" evidence="5">
    <location>
        <position position="158"/>
    </location>
    <ligand>
        <name>Mg(2+)</name>
        <dbReference type="ChEBI" id="CHEBI:18420"/>
    </ligand>
</feature>
<dbReference type="InterPro" id="IPR040442">
    <property type="entry name" value="Pyrv_kinase-like_dom_sf"/>
</dbReference>
<dbReference type="GO" id="GO:0000287">
    <property type="term" value="F:magnesium ion binding"/>
    <property type="evidence" value="ECO:0007669"/>
    <property type="project" value="TreeGrafter"/>
</dbReference>
<comment type="cofactor">
    <cofactor evidence="1">
        <name>Mg(2+)</name>
        <dbReference type="ChEBI" id="CHEBI:18420"/>
    </cofactor>
</comment>
<keyword evidence="3 5" id="KW-0460">Magnesium</keyword>
<keyword evidence="7" id="KW-0456">Lyase</keyword>
<proteinExistence type="predicted"/>
<dbReference type="PIRSF" id="PIRSF015582">
    <property type="entry name" value="Cit_lyase_B"/>
    <property type="match status" value="1"/>
</dbReference>
<accession>A0A543ISE1</accession>
<feature type="binding site" evidence="5">
    <location>
        <position position="132"/>
    </location>
    <ligand>
        <name>Mg(2+)</name>
        <dbReference type="ChEBI" id="CHEBI:18420"/>
    </ligand>
</feature>
<dbReference type="Pfam" id="PF03328">
    <property type="entry name" value="HpcH_HpaI"/>
    <property type="match status" value="1"/>
</dbReference>
<evidence type="ECO:0000256" key="4">
    <source>
        <dbReference type="PIRSR" id="PIRSR015582-1"/>
    </source>
</evidence>
<dbReference type="GO" id="GO:0006107">
    <property type="term" value="P:oxaloacetate metabolic process"/>
    <property type="evidence" value="ECO:0007669"/>
    <property type="project" value="TreeGrafter"/>
</dbReference>
<evidence type="ECO:0000313" key="7">
    <source>
        <dbReference type="EMBL" id="TQM73496.1"/>
    </source>
</evidence>
<organism evidence="7 8">
    <name type="scientific">Thermopolyspora flexuosa</name>
    <dbReference type="NCBI Taxonomy" id="103836"/>
    <lineage>
        <taxon>Bacteria</taxon>
        <taxon>Bacillati</taxon>
        <taxon>Actinomycetota</taxon>
        <taxon>Actinomycetes</taxon>
        <taxon>Streptosporangiales</taxon>
        <taxon>Streptosporangiaceae</taxon>
        <taxon>Thermopolyspora</taxon>
    </lineage>
</organism>
<dbReference type="SUPFAM" id="SSF51621">
    <property type="entry name" value="Phosphoenolpyruvate/pyruvate domain"/>
    <property type="match status" value="1"/>
</dbReference>
<comment type="caution">
    <text evidence="7">The sequence shown here is derived from an EMBL/GenBank/DDBJ whole genome shotgun (WGS) entry which is preliminary data.</text>
</comment>
<dbReference type="InterPro" id="IPR015813">
    <property type="entry name" value="Pyrv/PenolPyrv_kinase-like_dom"/>
</dbReference>
<reference evidence="7 8" key="1">
    <citation type="submission" date="2019-06" db="EMBL/GenBank/DDBJ databases">
        <title>Sequencing the genomes of 1000 actinobacteria strains.</title>
        <authorList>
            <person name="Klenk H.-P."/>
        </authorList>
    </citation>
    <scope>NUCLEOTIDE SEQUENCE [LARGE SCALE GENOMIC DNA]</scope>
    <source>
        <strain evidence="7 8">DSM 43186</strain>
    </source>
</reference>
<feature type="binding site" evidence="4">
    <location>
        <position position="73"/>
    </location>
    <ligand>
        <name>substrate</name>
    </ligand>
</feature>
<dbReference type="InterPro" id="IPR005000">
    <property type="entry name" value="Aldolase/citrate-lyase_domain"/>
</dbReference>
<keyword evidence="2 5" id="KW-0479">Metal-binding</keyword>
<dbReference type="InterPro" id="IPR011206">
    <property type="entry name" value="Citrate_lyase_beta/mcl1/mcl2"/>
</dbReference>
<gene>
    <name evidence="7" type="ORF">FHX40_0139</name>
</gene>
<dbReference type="Gene3D" id="3.20.20.60">
    <property type="entry name" value="Phosphoenolpyruvate-binding domains"/>
    <property type="match status" value="1"/>
</dbReference>
<dbReference type="PANTHER" id="PTHR32308:SF10">
    <property type="entry name" value="CITRATE LYASE SUBUNIT BETA"/>
    <property type="match status" value="1"/>
</dbReference>
<evidence type="ECO:0000256" key="2">
    <source>
        <dbReference type="ARBA" id="ARBA00022723"/>
    </source>
</evidence>
<evidence type="ECO:0000256" key="3">
    <source>
        <dbReference type="ARBA" id="ARBA00022842"/>
    </source>
</evidence>
<dbReference type="AlphaFoldDB" id="A0A543ISE1"/>
<name>A0A543ISE1_9ACTN</name>
<feature type="domain" description="HpcH/HpaI aldolase/citrate lyase" evidence="6">
    <location>
        <begin position="11"/>
        <end position="224"/>
    </location>
</feature>
<dbReference type="OrthoDB" id="4322898at2"/>
<dbReference type="RefSeq" id="WP_142257798.1">
    <property type="nucleotide sequence ID" value="NZ_BMPV01000004.1"/>
</dbReference>
<protein>
    <submittedName>
        <fullName evidence="7">Citrate lyase subunit beta/citryl-CoA lyase</fullName>
    </submittedName>
</protein>
<dbReference type="EMBL" id="VFPQ01000001">
    <property type="protein sequence ID" value="TQM73496.1"/>
    <property type="molecule type" value="Genomic_DNA"/>
</dbReference>
<sequence length="289" mass="30275">MAARPDEPVPRSYLYVPADQPDKLAKAPRSGADALILDLEDAVAAAAKAAAREQARTFLVSAEAGQGPQLWVRVNADTLEEDVGAVAVPGLRGVMVPKAEPALLARADAALGASEQAHGLPAGTFAILALIESAVGVLRAEEVALAPRVVRLGLGEADLAGELAIRPGPAREELWPIRSRIVLASAAAGLLAPVGPTDTAVRDTGPLRETTEILLRQGFRARTAISPRQIPTINEVFTPAPEEVEAARDLLDRLAEAERNGRGVAVDRAGRLIDPAVARSAREVLGRAR</sequence>